<reference evidence="3" key="1">
    <citation type="journal article" date="2019" name="Sci. Rep.">
        <title>Draft genome of Tanacetum cinerariifolium, the natural source of mosquito coil.</title>
        <authorList>
            <person name="Yamashiro T."/>
            <person name="Shiraishi A."/>
            <person name="Satake H."/>
            <person name="Nakayama K."/>
        </authorList>
    </citation>
    <scope>NUCLEOTIDE SEQUENCE</scope>
</reference>
<keyword evidence="2" id="KW-1133">Transmembrane helix</keyword>
<feature type="coiled-coil region" evidence="1">
    <location>
        <begin position="74"/>
        <end position="101"/>
    </location>
</feature>
<sequence>MSFEASWCKIDTSSLAQRMVVWFCRPKREKEGRNERDLLERIILVHDKLSLIFCCSNAYLIGVFIMASCFGYSRNLLKKQYENFTDENEDLGENASKHERISDIDVDEGITLVSTHDDAEMFDENVVDKEVDATQV</sequence>
<organism evidence="3">
    <name type="scientific">Tanacetum cinerariifolium</name>
    <name type="common">Dalmatian daisy</name>
    <name type="synonym">Chrysanthemum cinerariifolium</name>
    <dbReference type="NCBI Taxonomy" id="118510"/>
    <lineage>
        <taxon>Eukaryota</taxon>
        <taxon>Viridiplantae</taxon>
        <taxon>Streptophyta</taxon>
        <taxon>Embryophyta</taxon>
        <taxon>Tracheophyta</taxon>
        <taxon>Spermatophyta</taxon>
        <taxon>Magnoliopsida</taxon>
        <taxon>eudicotyledons</taxon>
        <taxon>Gunneridae</taxon>
        <taxon>Pentapetalae</taxon>
        <taxon>asterids</taxon>
        <taxon>campanulids</taxon>
        <taxon>Asterales</taxon>
        <taxon>Asteraceae</taxon>
        <taxon>Asteroideae</taxon>
        <taxon>Anthemideae</taxon>
        <taxon>Anthemidinae</taxon>
        <taxon>Tanacetum</taxon>
    </lineage>
</organism>
<feature type="transmembrane region" description="Helical" evidence="2">
    <location>
        <begin position="49"/>
        <end position="72"/>
    </location>
</feature>
<keyword evidence="2" id="KW-0812">Transmembrane</keyword>
<dbReference type="AlphaFoldDB" id="A0A6L2M681"/>
<accession>A0A6L2M681</accession>
<protein>
    <recommendedName>
        <fullName evidence="4">Transmembrane protein</fullName>
    </recommendedName>
</protein>
<name>A0A6L2M681_TANCI</name>
<keyword evidence="1" id="KW-0175">Coiled coil</keyword>
<evidence type="ECO:0000256" key="2">
    <source>
        <dbReference type="SAM" id="Phobius"/>
    </source>
</evidence>
<evidence type="ECO:0008006" key="4">
    <source>
        <dbReference type="Google" id="ProtNLM"/>
    </source>
</evidence>
<dbReference type="EMBL" id="BKCJ010005639">
    <property type="protein sequence ID" value="GEU67835.1"/>
    <property type="molecule type" value="Genomic_DNA"/>
</dbReference>
<keyword evidence="2" id="KW-0472">Membrane</keyword>
<gene>
    <name evidence="3" type="ORF">Tci_039813</name>
</gene>
<proteinExistence type="predicted"/>
<evidence type="ECO:0000313" key="3">
    <source>
        <dbReference type="EMBL" id="GEU67835.1"/>
    </source>
</evidence>
<comment type="caution">
    <text evidence="3">The sequence shown here is derived from an EMBL/GenBank/DDBJ whole genome shotgun (WGS) entry which is preliminary data.</text>
</comment>
<evidence type="ECO:0000256" key="1">
    <source>
        <dbReference type="SAM" id="Coils"/>
    </source>
</evidence>